<protein>
    <recommendedName>
        <fullName evidence="5">HotDog ACOT-type domain-containing protein</fullName>
    </recommendedName>
</protein>
<feature type="region of interest" description="Disordered" evidence="4">
    <location>
        <begin position="1"/>
        <end position="32"/>
    </location>
</feature>
<reference evidence="7" key="1">
    <citation type="journal article" date="2019" name="Int. J. Syst. Evol. Microbiol.">
        <title>The Global Catalogue of Microorganisms (GCM) 10K type strain sequencing project: providing services to taxonomists for standard genome sequencing and annotation.</title>
        <authorList>
            <consortium name="The Broad Institute Genomics Platform"/>
            <consortium name="The Broad Institute Genome Sequencing Center for Infectious Disease"/>
            <person name="Wu L."/>
            <person name="Ma J."/>
        </authorList>
    </citation>
    <scope>NUCLEOTIDE SEQUENCE [LARGE SCALE GENOMIC DNA]</scope>
    <source>
        <strain evidence="7">JCM 16374</strain>
    </source>
</reference>
<dbReference type="InterPro" id="IPR033120">
    <property type="entry name" value="HOTDOG_ACOT"/>
</dbReference>
<name>A0ABP6EXG6_9ACTN</name>
<dbReference type="InterPro" id="IPR029069">
    <property type="entry name" value="HotDog_dom_sf"/>
</dbReference>
<accession>A0ABP6EXG6</accession>
<dbReference type="EMBL" id="BAAARK010000022">
    <property type="protein sequence ID" value="GAA2678275.1"/>
    <property type="molecule type" value="Genomic_DNA"/>
</dbReference>
<evidence type="ECO:0000256" key="2">
    <source>
        <dbReference type="ARBA" id="ARBA00022801"/>
    </source>
</evidence>
<evidence type="ECO:0000256" key="3">
    <source>
        <dbReference type="PROSITE-ProRule" id="PRU01106"/>
    </source>
</evidence>
<feature type="domain" description="HotDog ACOT-type" evidence="5">
    <location>
        <begin position="61"/>
        <end position="174"/>
    </location>
</feature>
<evidence type="ECO:0000256" key="4">
    <source>
        <dbReference type="SAM" id="MobiDB-lite"/>
    </source>
</evidence>
<sequence length="226" mass="24522">MVPGVGEESHLTPPPRAASRRPRGVPRPAPYGPVRHPLTLFCMTDLATNSPEDAPAGKPTSVSRTTLSHIMTAADTNLLGTVHGGVIMKLVDDAAGAVAGRHSGGPAVTASMDEMAFLEPVRVGDLVHVKAQVNWTGRSSMEVGVRVLAERWNESTPAQQVGSAYLVFAAVDEHGKPRTVPPVVPETERDRRRYQEAQIRRTHRLARRRAIKELRERRAAEGLDDA</sequence>
<gene>
    <name evidence="6" type="ORF">GCM10009864_57630</name>
</gene>
<dbReference type="PANTHER" id="PTHR11049">
    <property type="entry name" value="ACYL COENZYME A THIOESTER HYDROLASE"/>
    <property type="match status" value="1"/>
</dbReference>
<dbReference type="InterPro" id="IPR006683">
    <property type="entry name" value="Thioestr_dom"/>
</dbReference>
<comment type="similarity">
    <text evidence="1">Belongs to the acyl coenzyme A hydrolase family.</text>
</comment>
<dbReference type="Gene3D" id="3.10.129.10">
    <property type="entry name" value="Hotdog Thioesterase"/>
    <property type="match status" value="1"/>
</dbReference>
<comment type="caution">
    <text evidence="6">The sequence shown here is derived from an EMBL/GenBank/DDBJ whole genome shotgun (WGS) entry which is preliminary data.</text>
</comment>
<evidence type="ECO:0000256" key="1">
    <source>
        <dbReference type="ARBA" id="ARBA00010458"/>
    </source>
</evidence>
<dbReference type="Proteomes" id="UP001500994">
    <property type="component" value="Unassembled WGS sequence"/>
</dbReference>
<evidence type="ECO:0000313" key="7">
    <source>
        <dbReference type="Proteomes" id="UP001500994"/>
    </source>
</evidence>
<proteinExistence type="inferred from homology"/>
<dbReference type="InterPro" id="IPR040170">
    <property type="entry name" value="Cytosol_ACT"/>
</dbReference>
<dbReference type="PROSITE" id="PS51770">
    <property type="entry name" value="HOTDOG_ACOT"/>
    <property type="match status" value="1"/>
</dbReference>
<dbReference type="SUPFAM" id="SSF54637">
    <property type="entry name" value="Thioesterase/thiol ester dehydrase-isomerase"/>
    <property type="match status" value="1"/>
</dbReference>
<keyword evidence="2 3" id="KW-0378">Hydrolase</keyword>
<organism evidence="6 7">
    <name type="scientific">Streptomyces lunalinharesii</name>
    <dbReference type="NCBI Taxonomy" id="333384"/>
    <lineage>
        <taxon>Bacteria</taxon>
        <taxon>Bacillati</taxon>
        <taxon>Actinomycetota</taxon>
        <taxon>Actinomycetes</taxon>
        <taxon>Kitasatosporales</taxon>
        <taxon>Streptomycetaceae</taxon>
        <taxon>Streptomyces</taxon>
    </lineage>
</organism>
<evidence type="ECO:0000313" key="6">
    <source>
        <dbReference type="EMBL" id="GAA2678275.1"/>
    </source>
</evidence>
<dbReference type="CDD" id="cd03442">
    <property type="entry name" value="BFIT_BACH"/>
    <property type="match status" value="1"/>
</dbReference>
<dbReference type="Pfam" id="PF03061">
    <property type="entry name" value="4HBT"/>
    <property type="match status" value="1"/>
</dbReference>
<dbReference type="PANTHER" id="PTHR11049:SF16">
    <property type="entry name" value="PROTEIN VDLD"/>
    <property type="match status" value="1"/>
</dbReference>
<keyword evidence="7" id="KW-1185">Reference proteome</keyword>
<evidence type="ECO:0000259" key="5">
    <source>
        <dbReference type="PROSITE" id="PS51770"/>
    </source>
</evidence>